<organism evidence="1 2">
    <name type="scientific">Streptacidiphilus cavernicola</name>
    <dbReference type="NCBI Taxonomy" id="3342716"/>
    <lineage>
        <taxon>Bacteria</taxon>
        <taxon>Bacillati</taxon>
        <taxon>Actinomycetota</taxon>
        <taxon>Actinomycetes</taxon>
        <taxon>Kitasatosporales</taxon>
        <taxon>Streptomycetaceae</taxon>
        <taxon>Streptacidiphilus</taxon>
    </lineage>
</organism>
<comment type="caution">
    <text evidence="1">The sequence shown here is derived from an EMBL/GenBank/DDBJ whole genome shotgun (WGS) entry which is preliminary data.</text>
</comment>
<dbReference type="SUPFAM" id="SSF53187">
    <property type="entry name" value="Zn-dependent exopeptidases"/>
    <property type="match status" value="1"/>
</dbReference>
<evidence type="ECO:0000313" key="2">
    <source>
        <dbReference type="Proteomes" id="UP001592528"/>
    </source>
</evidence>
<protein>
    <recommendedName>
        <fullName evidence="3">Peptidase M28 domain-containing protein</fullName>
    </recommendedName>
</protein>
<dbReference type="Gene3D" id="3.40.630.10">
    <property type="entry name" value="Zn peptidases"/>
    <property type="match status" value="1"/>
</dbReference>
<evidence type="ECO:0000313" key="1">
    <source>
        <dbReference type="EMBL" id="MFC1402579.1"/>
    </source>
</evidence>
<dbReference type="Gene3D" id="3.50.30.30">
    <property type="match status" value="1"/>
</dbReference>
<name>A0ABV6UMA3_9ACTN</name>
<dbReference type="EMBL" id="JBHEZZ010000007">
    <property type="protein sequence ID" value="MFC1402579.1"/>
    <property type="molecule type" value="Genomic_DNA"/>
</dbReference>
<accession>A0ABV6UMA3</accession>
<dbReference type="RefSeq" id="WP_030253008.1">
    <property type="nucleotide sequence ID" value="NZ_JBHEZZ010000007.1"/>
</dbReference>
<keyword evidence="2" id="KW-1185">Reference proteome</keyword>
<evidence type="ECO:0008006" key="3">
    <source>
        <dbReference type="Google" id="ProtNLM"/>
    </source>
</evidence>
<proteinExistence type="predicted"/>
<reference evidence="1 2" key="1">
    <citation type="submission" date="2024-09" db="EMBL/GenBank/DDBJ databases">
        <authorList>
            <person name="Lee S.D."/>
        </authorList>
    </citation>
    <scope>NUCLEOTIDE SEQUENCE [LARGE SCALE GENOMIC DNA]</scope>
    <source>
        <strain evidence="1 2">N1-5</strain>
    </source>
</reference>
<sequence>MTDYAHRIRRLSGLGPRYSGNDAHRTLIEDVASELSALGYTVERDTHSFERWDVADGGSALRIGQKNITVSSAWPYSGETGPRGVTAPLTLVTGLQKNWDAAAGKIAVIDVHNLDVPSELLFDTWSDELPFETVANPVVGSEFAGTDLTKAREAGVVGVIAVWNGLADEAARGQYLPFTHDYQGIPAVWIPESERDIALTAAKHGDLATLTLDAAKTPDASMDTLWAVSAGSGPDADEAVLVVTHSDGGNAVEENGHLGLLALARDAATTDHNRTIVFVYTAGHLRIPAVTEHGQATTAWLNAHPGLWSPDADGLTAVAGLAIEHLGAKHFGISPVSGRYEPDGTLEPEILYATTGELAELTRATWSGVSIDSSTPLKPGALVHLGEGEPLHDQRIPAVALVTGPLYLLAELEGDLVDIDALTRQIDSFRRLLTHLAGPAESSSFGTVKLPTKEEKALAGERVLRFVESLH</sequence>
<dbReference type="Proteomes" id="UP001592528">
    <property type="component" value="Unassembled WGS sequence"/>
</dbReference>
<gene>
    <name evidence="1" type="ORF">ACEZDJ_14930</name>
</gene>